<reference evidence="1 2" key="1">
    <citation type="submission" date="2021-08" db="EMBL/GenBank/DDBJ databases">
        <title>Complete genome sequence of Leptospira kobayashii strain E30.</title>
        <authorList>
            <person name="Nakao R."/>
            <person name="Nakamura S."/>
            <person name="Masuzawa T."/>
            <person name="Koizumi N."/>
        </authorList>
    </citation>
    <scope>NUCLEOTIDE SEQUENCE [LARGE SCALE GENOMIC DNA]</scope>
    <source>
        <strain evidence="1 2">E30</strain>
    </source>
</reference>
<dbReference type="RefSeq" id="WP_109020917.1">
    <property type="nucleotide sequence ID" value="NZ_AP025028.1"/>
</dbReference>
<evidence type="ECO:0000313" key="2">
    <source>
        <dbReference type="Proteomes" id="UP000245263"/>
    </source>
</evidence>
<protein>
    <submittedName>
        <fullName evidence="1">Uncharacterized protein</fullName>
    </submittedName>
</protein>
<name>A0ABM7UME2_9LEPT</name>
<dbReference type="Proteomes" id="UP000245263">
    <property type="component" value="Chromosome 1"/>
</dbReference>
<sequence length="131" mass="15261">MAKFNFKEIMKKIPDLPTADVTKAFSQFLEYKKESEITARKLKRLEVARETLLKDIDKKYDFYHRLFSAVFEERKQSIDKFFEIINRGIKTNDRELISMGLQNLSNVVSSSPFSNISELGKLMDSGQNIDL</sequence>
<organism evidence="1 2">
    <name type="scientific">Leptospira kobayashii</name>
    <dbReference type="NCBI Taxonomy" id="1917830"/>
    <lineage>
        <taxon>Bacteria</taxon>
        <taxon>Pseudomonadati</taxon>
        <taxon>Spirochaetota</taxon>
        <taxon>Spirochaetia</taxon>
        <taxon>Leptospirales</taxon>
        <taxon>Leptospiraceae</taxon>
        <taxon>Leptospira</taxon>
    </lineage>
</organism>
<dbReference type="EMBL" id="AP025028">
    <property type="protein sequence ID" value="BDA80180.1"/>
    <property type="molecule type" value="Genomic_DNA"/>
</dbReference>
<keyword evidence="2" id="KW-1185">Reference proteome</keyword>
<proteinExistence type="predicted"/>
<accession>A0ABM7UME2</accession>
<gene>
    <name evidence="1" type="ORF">LPTSP3_g31100</name>
</gene>
<evidence type="ECO:0000313" key="1">
    <source>
        <dbReference type="EMBL" id="BDA80180.1"/>
    </source>
</evidence>